<dbReference type="InterPro" id="IPR032675">
    <property type="entry name" value="LRR_dom_sf"/>
</dbReference>
<dbReference type="Proteomes" id="UP000054248">
    <property type="component" value="Unassembled WGS sequence"/>
</dbReference>
<dbReference type="EMBL" id="KN822959">
    <property type="protein sequence ID" value="KIO31937.1"/>
    <property type="molecule type" value="Genomic_DNA"/>
</dbReference>
<organism evidence="1 2">
    <name type="scientific">Tulasnella calospora MUT 4182</name>
    <dbReference type="NCBI Taxonomy" id="1051891"/>
    <lineage>
        <taxon>Eukaryota</taxon>
        <taxon>Fungi</taxon>
        <taxon>Dikarya</taxon>
        <taxon>Basidiomycota</taxon>
        <taxon>Agaricomycotina</taxon>
        <taxon>Agaricomycetes</taxon>
        <taxon>Cantharellales</taxon>
        <taxon>Tulasnellaceae</taxon>
        <taxon>Tulasnella</taxon>
    </lineage>
</organism>
<dbReference type="SUPFAM" id="SSF52047">
    <property type="entry name" value="RNI-like"/>
    <property type="match status" value="1"/>
</dbReference>
<gene>
    <name evidence="1" type="ORF">M407DRAFT_19196</name>
</gene>
<keyword evidence="2" id="KW-1185">Reference proteome</keyword>
<protein>
    <recommendedName>
        <fullName evidence="3">F-box domain-containing protein</fullName>
    </recommendedName>
</protein>
<dbReference type="AlphaFoldDB" id="A0A0C3MDV7"/>
<accession>A0A0C3MDV7</accession>
<evidence type="ECO:0000313" key="1">
    <source>
        <dbReference type="EMBL" id="KIO31937.1"/>
    </source>
</evidence>
<evidence type="ECO:0000313" key="2">
    <source>
        <dbReference type="Proteomes" id="UP000054248"/>
    </source>
</evidence>
<reference evidence="1 2" key="1">
    <citation type="submission" date="2014-04" db="EMBL/GenBank/DDBJ databases">
        <authorList>
            <consortium name="DOE Joint Genome Institute"/>
            <person name="Kuo A."/>
            <person name="Girlanda M."/>
            <person name="Perotto S."/>
            <person name="Kohler A."/>
            <person name="Nagy L.G."/>
            <person name="Floudas D."/>
            <person name="Copeland A."/>
            <person name="Barry K.W."/>
            <person name="Cichocki N."/>
            <person name="Veneault-Fourrey C."/>
            <person name="LaButti K."/>
            <person name="Lindquist E.A."/>
            <person name="Lipzen A."/>
            <person name="Lundell T."/>
            <person name="Morin E."/>
            <person name="Murat C."/>
            <person name="Sun H."/>
            <person name="Tunlid A."/>
            <person name="Henrissat B."/>
            <person name="Grigoriev I.V."/>
            <person name="Hibbett D.S."/>
            <person name="Martin F."/>
            <person name="Nordberg H.P."/>
            <person name="Cantor M.N."/>
            <person name="Hua S.X."/>
        </authorList>
    </citation>
    <scope>NUCLEOTIDE SEQUENCE [LARGE SCALE GENOMIC DNA]</scope>
    <source>
        <strain evidence="1 2">MUT 4182</strain>
    </source>
</reference>
<proteinExistence type="predicted"/>
<evidence type="ECO:0008006" key="3">
    <source>
        <dbReference type="Google" id="ProtNLM"/>
    </source>
</evidence>
<dbReference type="OrthoDB" id="3181259at2759"/>
<name>A0A0C3MDV7_9AGAM</name>
<sequence>MPLKWDGPLFDNLTTLSIHTPTWTQASLLGNWHHLKKLTIRSDPLMPMQFRFSSSHVVAPNLECLELNGITEEDIVRLLSHVEMPALNRLLFTHIKDSPNQVNTQILPLPAVRVLRLHATEMCQDNLLNVLRKVPNLHTISFEDSSPIPSFIAELTPRPQDSETWVMPAVTDFRVLAFEKDNAHRVYDDSDIAKALLRMVRQRDPVTKMCVRMCIFDGERDDLTRHAAEWDVERPYKSVRNITSEGEETQ</sequence>
<dbReference type="HOGENOM" id="CLU_1112022_0_0_1"/>
<dbReference type="Gene3D" id="3.80.10.10">
    <property type="entry name" value="Ribonuclease Inhibitor"/>
    <property type="match status" value="1"/>
</dbReference>
<reference evidence="2" key="2">
    <citation type="submission" date="2015-01" db="EMBL/GenBank/DDBJ databases">
        <title>Evolutionary Origins and Diversification of the Mycorrhizal Mutualists.</title>
        <authorList>
            <consortium name="DOE Joint Genome Institute"/>
            <consortium name="Mycorrhizal Genomics Consortium"/>
            <person name="Kohler A."/>
            <person name="Kuo A."/>
            <person name="Nagy L.G."/>
            <person name="Floudas D."/>
            <person name="Copeland A."/>
            <person name="Barry K.W."/>
            <person name="Cichocki N."/>
            <person name="Veneault-Fourrey C."/>
            <person name="LaButti K."/>
            <person name="Lindquist E.A."/>
            <person name="Lipzen A."/>
            <person name="Lundell T."/>
            <person name="Morin E."/>
            <person name="Murat C."/>
            <person name="Riley R."/>
            <person name="Ohm R."/>
            <person name="Sun H."/>
            <person name="Tunlid A."/>
            <person name="Henrissat B."/>
            <person name="Grigoriev I.V."/>
            <person name="Hibbett D.S."/>
            <person name="Martin F."/>
        </authorList>
    </citation>
    <scope>NUCLEOTIDE SEQUENCE [LARGE SCALE GENOMIC DNA]</scope>
    <source>
        <strain evidence="2">MUT 4182</strain>
    </source>
</reference>